<gene>
    <name evidence="1" type="ORF">EVEC_LOCUS3712</name>
</gene>
<dbReference type="Proteomes" id="UP000274131">
    <property type="component" value="Unassembled WGS sequence"/>
</dbReference>
<sequence>METSRAMVLGRSRSSKRDSLALYVSPGSSFSRNVYSIQRPSIAHALNQASRSQASVGPSKLVNIYFFLAAHAN</sequence>
<evidence type="ECO:0000313" key="3">
    <source>
        <dbReference type="WBParaSite" id="EVEC_0000400401-mRNA-1"/>
    </source>
</evidence>
<protein>
    <submittedName>
        <fullName evidence="1 3">Uncharacterized protein</fullName>
    </submittedName>
</protein>
<reference evidence="1 2" key="2">
    <citation type="submission" date="2018-10" db="EMBL/GenBank/DDBJ databases">
        <authorList>
            <consortium name="Pathogen Informatics"/>
        </authorList>
    </citation>
    <scope>NUCLEOTIDE SEQUENCE [LARGE SCALE GENOMIC DNA]</scope>
</reference>
<evidence type="ECO:0000313" key="1">
    <source>
        <dbReference type="EMBL" id="VDD88569.1"/>
    </source>
</evidence>
<keyword evidence="2" id="KW-1185">Reference proteome</keyword>
<reference evidence="3" key="1">
    <citation type="submission" date="2017-02" db="UniProtKB">
        <authorList>
            <consortium name="WormBaseParasite"/>
        </authorList>
    </citation>
    <scope>IDENTIFICATION</scope>
</reference>
<dbReference type="WBParaSite" id="EVEC_0000400401-mRNA-1">
    <property type="protein sequence ID" value="EVEC_0000400401-mRNA-1"/>
    <property type="gene ID" value="EVEC_0000400401"/>
</dbReference>
<dbReference type="EMBL" id="UXUI01007664">
    <property type="protein sequence ID" value="VDD88569.1"/>
    <property type="molecule type" value="Genomic_DNA"/>
</dbReference>
<accession>A0A0N4V1Z9</accession>
<organism evidence="3">
    <name type="scientific">Enterobius vermicularis</name>
    <name type="common">Human pinworm</name>
    <dbReference type="NCBI Taxonomy" id="51028"/>
    <lineage>
        <taxon>Eukaryota</taxon>
        <taxon>Metazoa</taxon>
        <taxon>Ecdysozoa</taxon>
        <taxon>Nematoda</taxon>
        <taxon>Chromadorea</taxon>
        <taxon>Rhabditida</taxon>
        <taxon>Spirurina</taxon>
        <taxon>Oxyuridomorpha</taxon>
        <taxon>Oxyuroidea</taxon>
        <taxon>Oxyuridae</taxon>
        <taxon>Enterobius</taxon>
    </lineage>
</organism>
<proteinExistence type="predicted"/>
<evidence type="ECO:0000313" key="2">
    <source>
        <dbReference type="Proteomes" id="UP000274131"/>
    </source>
</evidence>
<name>A0A0N4V1Z9_ENTVE</name>
<dbReference type="AlphaFoldDB" id="A0A0N4V1Z9"/>